<dbReference type="InterPro" id="IPR055936">
    <property type="entry name" value="DUF7514"/>
</dbReference>
<feature type="compositionally biased region" description="Basic residues" evidence="2">
    <location>
        <begin position="374"/>
        <end position="386"/>
    </location>
</feature>
<feature type="compositionally biased region" description="Low complexity" evidence="2">
    <location>
        <begin position="17"/>
        <end position="31"/>
    </location>
</feature>
<dbReference type="OrthoDB" id="5420895at2759"/>
<feature type="compositionally biased region" description="Basic and acidic residues" evidence="2">
    <location>
        <begin position="542"/>
        <end position="570"/>
    </location>
</feature>
<evidence type="ECO:0000256" key="1">
    <source>
        <dbReference type="SAM" id="Coils"/>
    </source>
</evidence>
<feature type="domain" description="DUF7514" evidence="3">
    <location>
        <begin position="44"/>
        <end position="206"/>
    </location>
</feature>
<sequence>MATATATATSSVHEDTPSPASASAPVPSRHASATDEREAYEYWGYLFKADKTGTDKLRSLLRGLKDHINKTYNPTDQPDLLPSQIASFYRDLDGNYDQLFLRTPSESIAFIYKSLGCLHSLQPQAFTHSTAFTDPTVPALKTEGWIMWQTIQLLLGPEEHSGFLIEAVRKWDIKDPATGETFPNILPRRCFPAEPDKHMVAWYEGVSERLKKEAEEEEEKQRLIDAEEEDARRLHDRKQNYLVKRDELSDCESVDSRGPALAYFRNPLYRHVDGRPSIVRRESKRPGISPRPTSSMMGKGKEAATTMGHIVKNIGSPHLWDGGHHSGSRPQSRDKHSRRRSVPDHRHTHHYPGEPGPESAIAGAFEEDMTPPEHKHHRRVSSRHSRPPVDSPVDDDEYADESSPTSPRPGPQRHHSRLSRESSNLRHSRSHEPTPSDKQYQDYFSGYDNPELRRASTQDAGTPSSAGNGSNASGPGAGFVPSASPLFATHVAQRPHPPPPSMLRHGPASSSSRMSSADPYAPRKSPSIRRTQGQIYSQSPVDPERKPDRREQLMDEGRRPRHDSPRRARYEQSPVGYDDGYDAPPPPRAASGRPSSRSMDDARHHGPMGPPFDPRRRQARMSGSEMSYSGAEDPRRGPPPGPPPPDYRQGRAKQTRFAGESGSRGPPPSGPPNGRRRREGSVSGVDGRQYADASPWQ</sequence>
<keyword evidence="1" id="KW-0175">Coiled coil</keyword>
<evidence type="ECO:0000313" key="5">
    <source>
        <dbReference type="Proteomes" id="UP001138500"/>
    </source>
</evidence>
<protein>
    <submittedName>
        <fullName evidence="4">Serine/arginine repetitive matrix protein 2-like</fullName>
    </submittedName>
</protein>
<proteinExistence type="predicted"/>
<evidence type="ECO:0000313" key="4">
    <source>
        <dbReference type="EMBL" id="KAH9838830.1"/>
    </source>
</evidence>
<feature type="compositionally biased region" description="Basic and acidic residues" evidence="2">
    <location>
        <begin position="418"/>
        <end position="435"/>
    </location>
</feature>
<evidence type="ECO:0000256" key="2">
    <source>
        <dbReference type="SAM" id="MobiDB-lite"/>
    </source>
</evidence>
<dbReference type="EMBL" id="RIBY02000691">
    <property type="protein sequence ID" value="KAH9838830.1"/>
    <property type="molecule type" value="Genomic_DNA"/>
</dbReference>
<dbReference type="Pfam" id="PF24355">
    <property type="entry name" value="DUF7514"/>
    <property type="match status" value="1"/>
</dbReference>
<dbReference type="Proteomes" id="UP001138500">
    <property type="component" value="Unassembled WGS sequence"/>
</dbReference>
<keyword evidence="5" id="KW-1185">Reference proteome</keyword>
<feature type="compositionally biased region" description="Basic residues" evidence="2">
    <location>
        <begin position="335"/>
        <end position="350"/>
    </location>
</feature>
<feature type="compositionally biased region" description="Basic and acidic residues" evidence="2">
    <location>
        <begin position="275"/>
        <end position="285"/>
    </location>
</feature>
<gene>
    <name evidence="4" type="ORF">Tdes44962_MAKER08148</name>
</gene>
<feature type="region of interest" description="Disordered" evidence="2">
    <location>
        <begin position="275"/>
        <end position="697"/>
    </location>
</feature>
<dbReference type="PANTHER" id="PTHR39611">
    <property type="entry name" value="HYDROXYPROLINE-RICH GLYCOPROTEIN DZ-HRGP-RELATED"/>
    <property type="match status" value="1"/>
</dbReference>
<feature type="coiled-coil region" evidence="1">
    <location>
        <begin position="200"/>
        <end position="244"/>
    </location>
</feature>
<dbReference type="PANTHER" id="PTHR39611:SF2">
    <property type="entry name" value="HYDROXYPROLINE-RICH GLYCOPROTEIN DZ-HRGP"/>
    <property type="match status" value="1"/>
</dbReference>
<name>A0A9W7W4T6_9PEZI</name>
<evidence type="ECO:0000259" key="3">
    <source>
        <dbReference type="Pfam" id="PF24355"/>
    </source>
</evidence>
<dbReference type="AlphaFoldDB" id="A0A9W7W4T6"/>
<comment type="caution">
    <text evidence="4">The sequence shown here is derived from an EMBL/GenBank/DDBJ whole genome shotgun (WGS) entry which is preliminary data.</text>
</comment>
<feature type="compositionally biased region" description="Pro residues" evidence="2">
    <location>
        <begin position="637"/>
        <end position="646"/>
    </location>
</feature>
<reference evidence="4 5" key="2">
    <citation type="journal article" date="2021" name="Curr. Genet.">
        <title>Genetic response to nitrogen starvation in the aggressive Eucalyptus foliar pathogen Teratosphaeria destructans.</title>
        <authorList>
            <person name="Havenga M."/>
            <person name="Wingfield B.D."/>
            <person name="Wingfield M.J."/>
            <person name="Dreyer L.L."/>
            <person name="Roets F."/>
            <person name="Aylward J."/>
        </authorList>
    </citation>
    <scope>NUCLEOTIDE SEQUENCE [LARGE SCALE GENOMIC DNA]</scope>
    <source>
        <strain evidence="4">CMW44962</strain>
    </source>
</reference>
<feature type="compositionally biased region" description="Low complexity" evidence="2">
    <location>
        <begin position="460"/>
        <end position="474"/>
    </location>
</feature>
<organism evidence="4 5">
    <name type="scientific">Teratosphaeria destructans</name>
    <dbReference type="NCBI Taxonomy" id="418781"/>
    <lineage>
        <taxon>Eukaryota</taxon>
        <taxon>Fungi</taxon>
        <taxon>Dikarya</taxon>
        <taxon>Ascomycota</taxon>
        <taxon>Pezizomycotina</taxon>
        <taxon>Dothideomycetes</taxon>
        <taxon>Dothideomycetidae</taxon>
        <taxon>Mycosphaerellales</taxon>
        <taxon>Teratosphaeriaceae</taxon>
        <taxon>Teratosphaeria</taxon>
    </lineage>
</organism>
<accession>A0A9W7W4T6</accession>
<feature type="compositionally biased region" description="Polar residues" evidence="2">
    <location>
        <begin position="528"/>
        <end position="540"/>
    </location>
</feature>
<feature type="region of interest" description="Disordered" evidence="2">
    <location>
        <begin position="1"/>
        <end position="33"/>
    </location>
</feature>
<reference evidence="4 5" key="1">
    <citation type="journal article" date="2018" name="IMA Fungus">
        <title>IMA Genome-F 10: Nine draft genome sequences of Claviceps purpurea s.lat., including C. arundinis, C. humidiphila, and C. cf. spartinae, pseudomolecules for the pitch canker pathogen Fusarium circinatum, draft genome of Davidsoniella eucalypti, Grosmannia galeiformis, Quambalaria eucalypti, and Teratosphaeria destructans.</title>
        <authorList>
            <person name="Wingfield B.D."/>
            <person name="Liu M."/>
            <person name="Nguyen H.D."/>
            <person name="Lane F.A."/>
            <person name="Morgan S.W."/>
            <person name="De Vos L."/>
            <person name="Wilken P.M."/>
            <person name="Duong T.A."/>
            <person name="Aylward J."/>
            <person name="Coetzee M.P."/>
            <person name="Dadej K."/>
            <person name="De Beer Z.W."/>
            <person name="Findlay W."/>
            <person name="Havenga M."/>
            <person name="Kolarik M."/>
            <person name="Menzies J.G."/>
            <person name="Naidoo K."/>
            <person name="Pochopski O."/>
            <person name="Shoukouhi P."/>
            <person name="Santana Q.C."/>
            <person name="Seifert K.A."/>
            <person name="Soal N."/>
            <person name="Steenkamp E.T."/>
            <person name="Tatham C.T."/>
            <person name="van der Nest M.A."/>
            <person name="Wingfield M.J."/>
        </authorList>
    </citation>
    <scope>NUCLEOTIDE SEQUENCE [LARGE SCALE GENOMIC DNA]</scope>
    <source>
        <strain evidence="4">CMW44962</strain>
    </source>
</reference>